<accession>A0A9P7S1T2</accession>
<name>A0A9P7S1T2_9AGAR</name>
<evidence type="ECO:0000313" key="2">
    <source>
        <dbReference type="EMBL" id="KAG7093171.1"/>
    </source>
</evidence>
<feature type="region of interest" description="Disordered" evidence="1">
    <location>
        <begin position="1"/>
        <end position="62"/>
    </location>
</feature>
<proteinExistence type="predicted"/>
<keyword evidence="3" id="KW-1185">Reference proteome</keyword>
<protein>
    <submittedName>
        <fullName evidence="2">Uncharacterized protein</fullName>
    </submittedName>
</protein>
<evidence type="ECO:0000313" key="3">
    <source>
        <dbReference type="Proteomes" id="UP001049176"/>
    </source>
</evidence>
<reference evidence="2" key="1">
    <citation type="journal article" date="2021" name="Genome Biol. Evol.">
        <title>The assembled and annotated genome of the fairy-ring fungus Marasmius oreades.</title>
        <authorList>
            <person name="Hiltunen M."/>
            <person name="Ament-Velasquez S.L."/>
            <person name="Johannesson H."/>
        </authorList>
    </citation>
    <scope>NUCLEOTIDE SEQUENCE</scope>
    <source>
        <strain evidence="2">03SP1</strain>
    </source>
</reference>
<dbReference type="GeneID" id="66075936"/>
<sequence>MSKGSKSGRKSINVCQPALTMARNDETQHTHHWQRSSNEGKQKVDEPPGESWGEEASSSTNTSQVCYSFILFVC</sequence>
<dbReference type="EMBL" id="CM032184">
    <property type="protein sequence ID" value="KAG7093171.1"/>
    <property type="molecule type" value="Genomic_DNA"/>
</dbReference>
<dbReference type="KEGG" id="more:E1B28_006860"/>
<organism evidence="2 3">
    <name type="scientific">Marasmius oreades</name>
    <name type="common">fairy-ring Marasmius</name>
    <dbReference type="NCBI Taxonomy" id="181124"/>
    <lineage>
        <taxon>Eukaryota</taxon>
        <taxon>Fungi</taxon>
        <taxon>Dikarya</taxon>
        <taxon>Basidiomycota</taxon>
        <taxon>Agaricomycotina</taxon>
        <taxon>Agaricomycetes</taxon>
        <taxon>Agaricomycetidae</taxon>
        <taxon>Agaricales</taxon>
        <taxon>Marasmiineae</taxon>
        <taxon>Marasmiaceae</taxon>
        <taxon>Marasmius</taxon>
    </lineage>
</organism>
<dbReference type="RefSeq" id="XP_043009641.1">
    <property type="nucleotide sequence ID" value="XM_043151561.1"/>
</dbReference>
<evidence type="ECO:0000256" key="1">
    <source>
        <dbReference type="SAM" id="MobiDB-lite"/>
    </source>
</evidence>
<comment type="caution">
    <text evidence="2">The sequence shown here is derived from an EMBL/GenBank/DDBJ whole genome shotgun (WGS) entry which is preliminary data.</text>
</comment>
<dbReference type="Proteomes" id="UP001049176">
    <property type="component" value="Chromosome 4"/>
</dbReference>
<gene>
    <name evidence="2" type="ORF">E1B28_006860</name>
</gene>
<dbReference type="AlphaFoldDB" id="A0A9P7S1T2"/>